<protein>
    <recommendedName>
        <fullName evidence="3">HEPN domain-containing protein</fullName>
    </recommendedName>
</protein>
<evidence type="ECO:0000313" key="2">
    <source>
        <dbReference type="Proteomes" id="UP000060487"/>
    </source>
</evidence>
<evidence type="ECO:0000313" key="1">
    <source>
        <dbReference type="EMBL" id="KWT94631.1"/>
    </source>
</evidence>
<reference evidence="1 2" key="1">
    <citation type="submission" date="2015-11" db="EMBL/GenBank/DDBJ databases">
        <authorList>
            <person name="Lin W."/>
        </authorList>
    </citation>
    <scope>NUCLEOTIDE SEQUENCE [LARGE SCALE GENOMIC DNA]</scope>
    <source>
        <strain evidence="1 2">HCH-1</strain>
    </source>
</reference>
<name>A0ABR5SJH1_9BACT</name>
<sequence length="148" mass="17049">MFNFDYYKIIAEDIHGFYKNSDPAADASIRTSISRYYYYIFHKYKNTIYNLLTVPAKNELLTIRSHRIHKLISDIMTYINKTTAAGELIKLRQLRNFCDYDAAKNIGAIDYLSAKSIVLTLEQELSTIETGAELNGAFKKALSEIKMK</sequence>
<dbReference type="Proteomes" id="UP000060487">
    <property type="component" value="Unassembled WGS sequence"/>
</dbReference>
<proteinExistence type="predicted"/>
<dbReference type="RefSeq" id="WP_085050704.1">
    <property type="nucleotide sequence ID" value="NZ_LNQR01000004.1"/>
</dbReference>
<dbReference type="EMBL" id="LNQR01000004">
    <property type="protein sequence ID" value="KWT94631.1"/>
    <property type="molecule type" value="Genomic_DNA"/>
</dbReference>
<dbReference type="Gene3D" id="1.20.120.330">
    <property type="entry name" value="Nucleotidyltransferases domain 2"/>
    <property type="match status" value="1"/>
</dbReference>
<comment type="caution">
    <text evidence="1">The sequence shown here is derived from an EMBL/GenBank/DDBJ whole genome shotgun (WGS) entry which is preliminary data.</text>
</comment>
<keyword evidence="2" id="KW-1185">Reference proteome</keyword>
<evidence type="ECO:0008006" key="3">
    <source>
        <dbReference type="Google" id="ProtNLM"/>
    </source>
</evidence>
<gene>
    <name evidence="1" type="ORF">ASN18_0170</name>
</gene>
<organism evidence="1 2">
    <name type="scientific">Candidatus Magnetominusculus xianensis</name>
    <dbReference type="NCBI Taxonomy" id="1748249"/>
    <lineage>
        <taxon>Bacteria</taxon>
        <taxon>Pseudomonadati</taxon>
        <taxon>Nitrospirota</taxon>
        <taxon>Nitrospiria</taxon>
        <taxon>Nitrospirales</taxon>
        <taxon>Nitrospiraceae</taxon>
        <taxon>Candidatus Magnetominusculus</taxon>
    </lineage>
</organism>
<accession>A0ABR5SJH1</accession>